<evidence type="ECO:0000313" key="6">
    <source>
        <dbReference type="EMBL" id="TKW66703.1"/>
    </source>
</evidence>
<gene>
    <name evidence="6" type="ORF">DI616_09430</name>
</gene>
<sequence length="115" mass="12305">MSWRDISTAPDPGTVVCTIDEVEGVRAFDLSGFPLLIIRDAAGLRGFVNLCPHQYLPLDYRSANILSADGTRIICSSHQAQFDAQSGDICNGPASCGLDPVPLRQDGSNITIGDR</sequence>
<dbReference type="GO" id="GO:0046872">
    <property type="term" value="F:metal ion binding"/>
    <property type="evidence" value="ECO:0007669"/>
    <property type="project" value="UniProtKB-KW"/>
</dbReference>
<dbReference type="Proteomes" id="UP000315344">
    <property type="component" value="Unassembled WGS sequence"/>
</dbReference>
<dbReference type="Gene3D" id="2.102.10.10">
    <property type="entry name" value="Rieske [2Fe-2S] iron-sulphur domain"/>
    <property type="match status" value="1"/>
</dbReference>
<dbReference type="InterPro" id="IPR036922">
    <property type="entry name" value="Rieske_2Fe-2S_sf"/>
</dbReference>
<dbReference type="InterPro" id="IPR017941">
    <property type="entry name" value="Rieske_2Fe-2S"/>
</dbReference>
<dbReference type="GO" id="GO:0051537">
    <property type="term" value="F:2 iron, 2 sulfur cluster binding"/>
    <property type="evidence" value="ECO:0007669"/>
    <property type="project" value="UniProtKB-KW"/>
</dbReference>
<reference evidence="6 7" key="1">
    <citation type="journal article" date="2017" name="Nat. Commun.">
        <title>In situ click chemistry generation of cyclooxygenase-2 inhibitors.</title>
        <authorList>
            <person name="Bhardwaj A."/>
            <person name="Kaur J."/>
            <person name="Wuest M."/>
            <person name="Wuest F."/>
        </authorList>
    </citation>
    <scope>NUCLEOTIDE SEQUENCE [LARGE SCALE GENOMIC DNA]</scope>
    <source>
        <strain evidence="6">S2_012_000_R3_94</strain>
    </source>
</reference>
<keyword evidence="2" id="KW-0479">Metal-binding</keyword>
<dbReference type="SUPFAM" id="SSF50022">
    <property type="entry name" value="ISP domain"/>
    <property type="match status" value="1"/>
</dbReference>
<evidence type="ECO:0000259" key="5">
    <source>
        <dbReference type="PROSITE" id="PS51296"/>
    </source>
</evidence>
<evidence type="ECO:0000256" key="2">
    <source>
        <dbReference type="ARBA" id="ARBA00022723"/>
    </source>
</evidence>
<accession>A0A533I6I5</accession>
<feature type="domain" description="Rieske" evidence="5">
    <location>
        <begin position="13"/>
        <end position="112"/>
    </location>
</feature>
<evidence type="ECO:0000256" key="4">
    <source>
        <dbReference type="ARBA" id="ARBA00023014"/>
    </source>
</evidence>
<comment type="caution">
    <text evidence="6">The sequence shown here is derived from an EMBL/GenBank/DDBJ whole genome shotgun (WGS) entry which is preliminary data.</text>
</comment>
<dbReference type="PROSITE" id="PS51296">
    <property type="entry name" value="RIESKE"/>
    <property type="match status" value="1"/>
</dbReference>
<keyword evidence="4" id="KW-0411">Iron-sulfur</keyword>
<name>A0A533I6I5_PARDE</name>
<organism evidence="6 7">
    <name type="scientific">Paracoccus denitrificans</name>
    <dbReference type="NCBI Taxonomy" id="266"/>
    <lineage>
        <taxon>Bacteria</taxon>
        <taxon>Pseudomonadati</taxon>
        <taxon>Pseudomonadota</taxon>
        <taxon>Alphaproteobacteria</taxon>
        <taxon>Rhodobacterales</taxon>
        <taxon>Paracoccaceae</taxon>
        <taxon>Paracoccus</taxon>
    </lineage>
</organism>
<protein>
    <submittedName>
        <fullName evidence="6">Rieske 2Fe-2S domain-containing protein</fullName>
    </submittedName>
</protein>
<dbReference type="Pfam" id="PF00355">
    <property type="entry name" value="Rieske"/>
    <property type="match status" value="1"/>
</dbReference>
<keyword evidence="3" id="KW-0408">Iron</keyword>
<evidence type="ECO:0000313" key="7">
    <source>
        <dbReference type="Proteomes" id="UP000315344"/>
    </source>
</evidence>
<evidence type="ECO:0000256" key="3">
    <source>
        <dbReference type="ARBA" id="ARBA00023004"/>
    </source>
</evidence>
<dbReference type="EMBL" id="VAFL01000006">
    <property type="protein sequence ID" value="TKW66703.1"/>
    <property type="molecule type" value="Genomic_DNA"/>
</dbReference>
<dbReference type="AlphaFoldDB" id="A0A533I6I5"/>
<evidence type="ECO:0000256" key="1">
    <source>
        <dbReference type="ARBA" id="ARBA00022714"/>
    </source>
</evidence>
<dbReference type="CDD" id="cd03467">
    <property type="entry name" value="Rieske"/>
    <property type="match status" value="1"/>
</dbReference>
<proteinExistence type="predicted"/>
<keyword evidence="1" id="KW-0001">2Fe-2S</keyword>